<protein>
    <submittedName>
        <fullName evidence="2">Uncharacterized protein</fullName>
    </submittedName>
</protein>
<gene>
    <name evidence="2" type="ORF">K435DRAFT_811358</name>
</gene>
<name>A0A4S8KSC9_DENBC</name>
<reference evidence="2 3" key="1">
    <citation type="journal article" date="2019" name="Nat. Ecol. Evol.">
        <title>Megaphylogeny resolves global patterns of mushroom evolution.</title>
        <authorList>
            <person name="Varga T."/>
            <person name="Krizsan K."/>
            <person name="Foldi C."/>
            <person name="Dima B."/>
            <person name="Sanchez-Garcia M."/>
            <person name="Sanchez-Ramirez S."/>
            <person name="Szollosi G.J."/>
            <person name="Szarkandi J.G."/>
            <person name="Papp V."/>
            <person name="Albert L."/>
            <person name="Andreopoulos W."/>
            <person name="Angelini C."/>
            <person name="Antonin V."/>
            <person name="Barry K.W."/>
            <person name="Bougher N.L."/>
            <person name="Buchanan P."/>
            <person name="Buyck B."/>
            <person name="Bense V."/>
            <person name="Catcheside P."/>
            <person name="Chovatia M."/>
            <person name="Cooper J."/>
            <person name="Damon W."/>
            <person name="Desjardin D."/>
            <person name="Finy P."/>
            <person name="Geml J."/>
            <person name="Haridas S."/>
            <person name="Hughes K."/>
            <person name="Justo A."/>
            <person name="Karasinski D."/>
            <person name="Kautmanova I."/>
            <person name="Kiss B."/>
            <person name="Kocsube S."/>
            <person name="Kotiranta H."/>
            <person name="LaButti K.M."/>
            <person name="Lechner B.E."/>
            <person name="Liimatainen K."/>
            <person name="Lipzen A."/>
            <person name="Lukacs Z."/>
            <person name="Mihaltcheva S."/>
            <person name="Morgado L.N."/>
            <person name="Niskanen T."/>
            <person name="Noordeloos M.E."/>
            <person name="Ohm R.A."/>
            <person name="Ortiz-Santana B."/>
            <person name="Ovrebo C."/>
            <person name="Racz N."/>
            <person name="Riley R."/>
            <person name="Savchenko A."/>
            <person name="Shiryaev A."/>
            <person name="Soop K."/>
            <person name="Spirin V."/>
            <person name="Szebenyi C."/>
            <person name="Tomsovsky M."/>
            <person name="Tulloss R.E."/>
            <person name="Uehling J."/>
            <person name="Grigoriev I.V."/>
            <person name="Vagvolgyi C."/>
            <person name="Papp T."/>
            <person name="Martin F.M."/>
            <person name="Miettinen O."/>
            <person name="Hibbett D.S."/>
            <person name="Nagy L.G."/>
        </authorList>
    </citation>
    <scope>NUCLEOTIDE SEQUENCE [LARGE SCALE GENOMIC DNA]</scope>
    <source>
        <strain evidence="2 3">CBS 962.96</strain>
    </source>
</reference>
<organism evidence="2 3">
    <name type="scientific">Dendrothele bispora (strain CBS 962.96)</name>
    <dbReference type="NCBI Taxonomy" id="1314807"/>
    <lineage>
        <taxon>Eukaryota</taxon>
        <taxon>Fungi</taxon>
        <taxon>Dikarya</taxon>
        <taxon>Basidiomycota</taxon>
        <taxon>Agaricomycotina</taxon>
        <taxon>Agaricomycetes</taxon>
        <taxon>Agaricomycetidae</taxon>
        <taxon>Agaricales</taxon>
        <taxon>Agaricales incertae sedis</taxon>
        <taxon>Dendrothele</taxon>
    </lineage>
</organism>
<feature type="region of interest" description="Disordered" evidence="1">
    <location>
        <begin position="1"/>
        <end position="20"/>
    </location>
</feature>
<evidence type="ECO:0000313" key="3">
    <source>
        <dbReference type="Proteomes" id="UP000297245"/>
    </source>
</evidence>
<proteinExistence type="predicted"/>
<evidence type="ECO:0000313" key="2">
    <source>
        <dbReference type="EMBL" id="THU78669.1"/>
    </source>
</evidence>
<evidence type="ECO:0000256" key="1">
    <source>
        <dbReference type="SAM" id="MobiDB-lite"/>
    </source>
</evidence>
<feature type="compositionally biased region" description="Basic residues" evidence="1">
    <location>
        <begin position="1"/>
        <end position="11"/>
    </location>
</feature>
<feature type="region of interest" description="Disordered" evidence="1">
    <location>
        <begin position="62"/>
        <end position="165"/>
    </location>
</feature>
<dbReference type="EMBL" id="ML180154">
    <property type="protein sequence ID" value="THU78669.1"/>
    <property type="molecule type" value="Genomic_DNA"/>
</dbReference>
<feature type="compositionally biased region" description="Low complexity" evidence="1">
    <location>
        <begin position="84"/>
        <end position="111"/>
    </location>
</feature>
<feature type="non-terminal residue" evidence="2">
    <location>
        <position position="197"/>
    </location>
</feature>
<feature type="compositionally biased region" description="Polar residues" evidence="1">
    <location>
        <begin position="145"/>
        <end position="164"/>
    </location>
</feature>
<accession>A0A4S8KSC9</accession>
<keyword evidence="3" id="KW-1185">Reference proteome</keyword>
<sequence>MAPKEKKKPGRKPWYADKDDSRLGFLRKHVDEHEHCEKAKGDTITKFYNTVTIKFLKEFEAPKQSEDNHTTAGSMAPAQTAPTSIDESGGQSSGQQEASSSSSHDQDGSSQPNEEGNASGTPAEGDVQTNLTPNQDGGDGNDGQVSQPAKTGPSSTAQVQSGSDHISFANAAKELGWVGLSGMEFEGKRKYFMQMRE</sequence>
<dbReference type="Proteomes" id="UP000297245">
    <property type="component" value="Unassembled WGS sequence"/>
</dbReference>
<dbReference type="AlphaFoldDB" id="A0A4S8KSC9"/>